<protein>
    <submittedName>
        <fullName evidence="3">Amidohydrolase family protein</fullName>
    </submittedName>
</protein>
<name>A0ABW1TRJ1_9BURK</name>
<dbReference type="InterPro" id="IPR032466">
    <property type="entry name" value="Metal_Hydrolase"/>
</dbReference>
<keyword evidence="1" id="KW-0456">Lyase</keyword>
<organism evidence="3 4">
    <name type="scientific">Polaromonas aquatica</name>
    <dbReference type="NCBI Taxonomy" id="332657"/>
    <lineage>
        <taxon>Bacteria</taxon>
        <taxon>Pseudomonadati</taxon>
        <taxon>Pseudomonadota</taxon>
        <taxon>Betaproteobacteria</taxon>
        <taxon>Burkholderiales</taxon>
        <taxon>Comamonadaceae</taxon>
        <taxon>Polaromonas</taxon>
    </lineage>
</organism>
<dbReference type="PROSITE" id="PS51318">
    <property type="entry name" value="TAT"/>
    <property type="match status" value="1"/>
</dbReference>
<dbReference type="PANTHER" id="PTHR21240">
    <property type="entry name" value="2-AMINO-3-CARBOXYLMUCONATE-6-SEMIALDEHYDE DECARBOXYLASE"/>
    <property type="match status" value="1"/>
</dbReference>
<dbReference type="PANTHER" id="PTHR21240:SF28">
    <property type="entry name" value="ISO-OROTATE DECARBOXYLASE (EUROFUNG)"/>
    <property type="match status" value="1"/>
</dbReference>
<proteinExistence type="predicted"/>
<evidence type="ECO:0000313" key="4">
    <source>
        <dbReference type="Proteomes" id="UP001596270"/>
    </source>
</evidence>
<dbReference type="InterPro" id="IPR032465">
    <property type="entry name" value="ACMSD"/>
</dbReference>
<evidence type="ECO:0000313" key="3">
    <source>
        <dbReference type="EMBL" id="MFC6279867.1"/>
    </source>
</evidence>
<dbReference type="Proteomes" id="UP001596270">
    <property type="component" value="Unassembled WGS sequence"/>
</dbReference>
<dbReference type="Pfam" id="PF04909">
    <property type="entry name" value="Amidohydro_2"/>
    <property type="match status" value="1"/>
</dbReference>
<dbReference type="InterPro" id="IPR006311">
    <property type="entry name" value="TAT_signal"/>
</dbReference>
<dbReference type="EMBL" id="JBHSRS010000002">
    <property type="protein sequence ID" value="MFC6279867.1"/>
    <property type="molecule type" value="Genomic_DNA"/>
</dbReference>
<dbReference type="RefSeq" id="WP_371435478.1">
    <property type="nucleotide sequence ID" value="NZ_JBHSRS010000002.1"/>
</dbReference>
<gene>
    <name evidence="3" type="ORF">ACFQND_01255</name>
</gene>
<evidence type="ECO:0000256" key="1">
    <source>
        <dbReference type="ARBA" id="ARBA00023239"/>
    </source>
</evidence>
<comment type="caution">
    <text evidence="3">The sequence shown here is derived from an EMBL/GenBank/DDBJ whole genome shotgun (WGS) entry which is preliminary data.</text>
</comment>
<reference evidence="4" key="1">
    <citation type="journal article" date="2019" name="Int. J. Syst. Evol. Microbiol.">
        <title>The Global Catalogue of Microorganisms (GCM) 10K type strain sequencing project: providing services to taxonomists for standard genome sequencing and annotation.</title>
        <authorList>
            <consortium name="The Broad Institute Genomics Platform"/>
            <consortium name="The Broad Institute Genome Sequencing Center for Infectious Disease"/>
            <person name="Wu L."/>
            <person name="Ma J."/>
        </authorList>
    </citation>
    <scope>NUCLEOTIDE SEQUENCE [LARGE SCALE GENOMIC DNA]</scope>
    <source>
        <strain evidence="4">CCUG 39402</strain>
    </source>
</reference>
<feature type="domain" description="Amidohydrolase-related" evidence="2">
    <location>
        <begin position="61"/>
        <end position="363"/>
    </location>
</feature>
<dbReference type="SUPFAM" id="SSF51556">
    <property type="entry name" value="Metallo-dependent hydrolases"/>
    <property type="match status" value="1"/>
</dbReference>
<evidence type="ECO:0000259" key="2">
    <source>
        <dbReference type="Pfam" id="PF04909"/>
    </source>
</evidence>
<accession>A0ABW1TRJ1</accession>
<dbReference type="Gene3D" id="3.20.20.140">
    <property type="entry name" value="Metal-dependent hydrolases"/>
    <property type="match status" value="1"/>
</dbReference>
<dbReference type="InterPro" id="IPR006680">
    <property type="entry name" value="Amidohydro-rel"/>
</dbReference>
<sequence length="369" mass="40661">MNDLDLPQNSHRTALWHSQCAHAACNPRRGFLKSLVAMGAAAVLPASNAVAQAPAVCTGHIDFHHHFFSPAWVKLVESKNAVKPVLGFDQFKSHSIARDIESMDQGNVEKAFLSVTQPGVWFGDIAETRRAARELNEYAARQKSDYKGRYGHFAVLPLPDVDSSLREIEYAFDVLKADGVGLLSSYDDKWIGDKSFAPVWAELNRRKAMVYTHATAPGCCSWDFQPGILPTYIELGSDLARAMVSVIHGGTAKATPDVRYIWSHGGGSIWAQRYLTGETTESLARQAPPDSRLHHLRRFYYDTAAAADAVHMGILKMIIPNSQILFGSDYPWAEPAKIAAGLQASGLTAEELRAVYRENALKLMPQLRG</sequence>
<keyword evidence="4" id="KW-1185">Reference proteome</keyword>